<dbReference type="EMBL" id="CM000761">
    <property type="protein sequence ID" value="OQU88797.1"/>
    <property type="molecule type" value="Genomic_DNA"/>
</dbReference>
<reference evidence="2" key="2">
    <citation type="journal article" date="2018" name="Plant J.">
        <title>The Sorghum bicolor reference genome: improved assembly, gene annotations, a transcriptome atlas, and signatures of genome organization.</title>
        <authorList>
            <person name="McCormick R.F."/>
            <person name="Truong S.K."/>
            <person name="Sreedasyam A."/>
            <person name="Jenkins J."/>
            <person name="Shu S."/>
            <person name="Sims D."/>
            <person name="Kennedy M."/>
            <person name="Amirebrahimi M."/>
            <person name="Weers B.D."/>
            <person name="McKinley B."/>
            <person name="Mattison A."/>
            <person name="Morishige D.T."/>
            <person name="Grimwood J."/>
            <person name="Schmutz J."/>
            <person name="Mullet J.E."/>
        </authorList>
    </citation>
    <scope>NUCLEOTIDE SEQUENCE [LARGE SCALE GENOMIC DNA]</scope>
    <source>
        <strain evidence="2">cv. BTx623</strain>
    </source>
</reference>
<dbReference type="AlphaFoldDB" id="A0A1W0W339"/>
<reference evidence="1 2" key="1">
    <citation type="journal article" date="2009" name="Nature">
        <title>The Sorghum bicolor genome and the diversification of grasses.</title>
        <authorList>
            <person name="Paterson A.H."/>
            <person name="Bowers J.E."/>
            <person name="Bruggmann R."/>
            <person name="Dubchak I."/>
            <person name="Grimwood J."/>
            <person name="Gundlach H."/>
            <person name="Haberer G."/>
            <person name="Hellsten U."/>
            <person name="Mitros T."/>
            <person name="Poliakov A."/>
            <person name="Schmutz J."/>
            <person name="Spannagl M."/>
            <person name="Tang H."/>
            <person name="Wang X."/>
            <person name="Wicker T."/>
            <person name="Bharti A.K."/>
            <person name="Chapman J."/>
            <person name="Feltus F.A."/>
            <person name="Gowik U."/>
            <person name="Grigoriev I.V."/>
            <person name="Lyons E."/>
            <person name="Maher C.A."/>
            <person name="Martis M."/>
            <person name="Narechania A."/>
            <person name="Otillar R.P."/>
            <person name="Penning B.W."/>
            <person name="Salamov A.A."/>
            <person name="Wang Y."/>
            <person name="Zhang L."/>
            <person name="Carpita N.C."/>
            <person name="Freeling M."/>
            <person name="Gingle A.R."/>
            <person name="Hash C.T."/>
            <person name="Keller B."/>
            <person name="Klein P."/>
            <person name="Kresovich S."/>
            <person name="McCann M.C."/>
            <person name="Ming R."/>
            <person name="Peterson D.G."/>
            <person name="Mehboob-ur-Rahman"/>
            <person name="Ware D."/>
            <person name="Westhoff P."/>
            <person name="Mayer K.F."/>
            <person name="Messing J."/>
            <person name="Rokhsar D.S."/>
        </authorList>
    </citation>
    <scope>NUCLEOTIDE SEQUENCE [LARGE SCALE GENOMIC DNA]</scope>
    <source>
        <strain evidence="2">cv. BTx623</strain>
    </source>
</reference>
<gene>
    <name evidence="1" type="ORF">SORBI_3002G097700</name>
</gene>
<evidence type="ECO:0000313" key="2">
    <source>
        <dbReference type="Proteomes" id="UP000000768"/>
    </source>
</evidence>
<name>A0A1W0W339_SORBI</name>
<proteinExistence type="predicted"/>
<protein>
    <recommendedName>
        <fullName evidence="3">Rx N-terminal domain-containing protein</fullName>
    </recommendedName>
</protein>
<accession>A0A1W0W339</accession>
<dbReference type="Gramene" id="OQU88797">
    <property type="protein sequence ID" value="OQU88797"/>
    <property type="gene ID" value="SORBI_3002G097700"/>
</dbReference>
<dbReference type="Pfam" id="PF08224">
    <property type="entry name" value="DUF1719"/>
    <property type="match status" value="1"/>
</dbReference>
<dbReference type="InterPro" id="IPR013181">
    <property type="entry name" value="DUF1719"/>
</dbReference>
<dbReference type="OMA" id="HEVRCFR"/>
<dbReference type="PANTHER" id="PTHR33377:SF31">
    <property type="entry name" value="RX N-TERMINAL DOMAIN-CONTAINING PROTEIN"/>
    <property type="match status" value="1"/>
</dbReference>
<keyword evidence="2" id="KW-1185">Reference proteome</keyword>
<sequence length="454" mass="52204">MAKMVSSVVIQESFSQIISGLVQKYEQKEETNAIRHIERLEMAHIRLEAALETSEKWQITDASLLHRRKKLKRAAQDCGDTLHKGKQRILEEEKMEQEVMNSSFPKRIAHATKSFVSSVFNHDNKDLSRSVIKRFEWYADGTSEFLRFIELGGTPYSHIMPFGSLIKNLFAGKELHHKIVQGNNPSLQLWLTPFRTAKHGTEAAMGNIYFSMIVQLSESTDIVGIAVKSLQLFTPHVKSTVENITKELTQLPTQDLSWMPFVYSYQKEHWGNLHRFATQWFRPNPLCCKQHDRHYAKPFSNQDMAGISDASLEPLIEFNFQWQVSRTVYRKHKASLSGGIMSLQDSPYLKAGITFSPHSSVYMIPENKSSEAREIVGGGQHLLHTDITCMQQLGRIMLPKAIHYFSQNAEATVYQLVERPRTLRTSSRTWRTIREPIKRKLFQGQEKRFGAGHI</sequence>
<dbReference type="Proteomes" id="UP000000768">
    <property type="component" value="Chromosome 2"/>
</dbReference>
<organism evidence="1 2">
    <name type="scientific">Sorghum bicolor</name>
    <name type="common">Sorghum</name>
    <name type="synonym">Sorghum vulgare</name>
    <dbReference type="NCBI Taxonomy" id="4558"/>
    <lineage>
        <taxon>Eukaryota</taxon>
        <taxon>Viridiplantae</taxon>
        <taxon>Streptophyta</taxon>
        <taxon>Embryophyta</taxon>
        <taxon>Tracheophyta</taxon>
        <taxon>Spermatophyta</taxon>
        <taxon>Magnoliopsida</taxon>
        <taxon>Liliopsida</taxon>
        <taxon>Poales</taxon>
        <taxon>Poaceae</taxon>
        <taxon>PACMAD clade</taxon>
        <taxon>Panicoideae</taxon>
        <taxon>Andropogonodae</taxon>
        <taxon>Andropogoneae</taxon>
        <taxon>Sorghinae</taxon>
        <taxon>Sorghum</taxon>
    </lineage>
</organism>
<dbReference type="SMART" id="SM01157">
    <property type="entry name" value="DUF1719"/>
    <property type="match status" value="1"/>
</dbReference>
<dbReference type="PANTHER" id="PTHR33377">
    <property type="entry name" value="OS10G0134700 PROTEIN-RELATED"/>
    <property type="match status" value="1"/>
</dbReference>
<dbReference type="InParanoid" id="A0A1W0W339"/>
<evidence type="ECO:0008006" key="3">
    <source>
        <dbReference type="Google" id="ProtNLM"/>
    </source>
</evidence>
<evidence type="ECO:0000313" key="1">
    <source>
        <dbReference type="EMBL" id="OQU88797.1"/>
    </source>
</evidence>